<dbReference type="EMBL" id="MU118090">
    <property type="protein sequence ID" value="KAF9645443.1"/>
    <property type="molecule type" value="Genomic_DNA"/>
</dbReference>
<evidence type="ECO:0000313" key="2">
    <source>
        <dbReference type="Proteomes" id="UP000886501"/>
    </source>
</evidence>
<reference evidence="1" key="1">
    <citation type="submission" date="2019-10" db="EMBL/GenBank/DDBJ databases">
        <authorList>
            <consortium name="DOE Joint Genome Institute"/>
            <person name="Kuo A."/>
            <person name="Miyauchi S."/>
            <person name="Kiss E."/>
            <person name="Drula E."/>
            <person name="Kohler A."/>
            <person name="Sanchez-Garcia M."/>
            <person name="Andreopoulos B."/>
            <person name="Barry K.W."/>
            <person name="Bonito G."/>
            <person name="Buee M."/>
            <person name="Carver A."/>
            <person name="Chen C."/>
            <person name="Cichocki N."/>
            <person name="Clum A."/>
            <person name="Culley D."/>
            <person name="Crous P.W."/>
            <person name="Fauchery L."/>
            <person name="Girlanda M."/>
            <person name="Hayes R."/>
            <person name="Keri Z."/>
            <person name="Labutti K."/>
            <person name="Lipzen A."/>
            <person name="Lombard V."/>
            <person name="Magnuson J."/>
            <person name="Maillard F."/>
            <person name="Morin E."/>
            <person name="Murat C."/>
            <person name="Nolan M."/>
            <person name="Ohm R."/>
            <person name="Pangilinan J."/>
            <person name="Pereira M."/>
            <person name="Perotto S."/>
            <person name="Peter M."/>
            <person name="Riley R."/>
            <person name="Sitrit Y."/>
            <person name="Stielow B."/>
            <person name="Szollosi G."/>
            <person name="Zifcakova L."/>
            <person name="Stursova M."/>
            <person name="Spatafora J.W."/>
            <person name="Tedersoo L."/>
            <person name="Vaario L.-M."/>
            <person name="Yamada A."/>
            <person name="Yan M."/>
            <person name="Wang P."/>
            <person name="Xu J."/>
            <person name="Bruns T."/>
            <person name="Baldrian P."/>
            <person name="Vilgalys R."/>
            <person name="Henrissat B."/>
            <person name="Grigoriev I.V."/>
            <person name="Hibbett D."/>
            <person name="Nagy L.G."/>
            <person name="Martin F.M."/>
        </authorList>
    </citation>
    <scope>NUCLEOTIDE SEQUENCE</scope>
    <source>
        <strain evidence="1">P2</strain>
    </source>
</reference>
<accession>A0ACB6Z824</accession>
<reference evidence="1" key="2">
    <citation type="journal article" date="2020" name="Nat. Commun.">
        <title>Large-scale genome sequencing of mycorrhizal fungi provides insights into the early evolution of symbiotic traits.</title>
        <authorList>
            <person name="Miyauchi S."/>
            <person name="Kiss E."/>
            <person name="Kuo A."/>
            <person name="Drula E."/>
            <person name="Kohler A."/>
            <person name="Sanchez-Garcia M."/>
            <person name="Morin E."/>
            <person name="Andreopoulos B."/>
            <person name="Barry K.W."/>
            <person name="Bonito G."/>
            <person name="Buee M."/>
            <person name="Carver A."/>
            <person name="Chen C."/>
            <person name="Cichocki N."/>
            <person name="Clum A."/>
            <person name="Culley D."/>
            <person name="Crous P.W."/>
            <person name="Fauchery L."/>
            <person name="Girlanda M."/>
            <person name="Hayes R.D."/>
            <person name="Keri Z."/>
            <person name="LaButti K."/>
            <person name="Lipzen A."/>
            <person name="Lombard V."/>
            <person name="Magnuson J."/>
            <person name="Maillard F."/>
            <person name="Murat C."/>
            <person name="Nolan M."/>
            <person name="Ohm R.A."/>
            <person name="Pangilinan J."/>
            <person name="Pereira M.F."/>
            <person name="Perotto S."/>
            <person name="Peter M."/>
            <person name="Pfister S."/>
            <person name="Riley R."/>
            <person name="Sitrit Y."/>
            <person name="Stielow J.B."/>
            <person name="Szollosi G."/>
            <person name="Zifcakova L."/>
            <person name="Stursova M."/>
            <person name="Spatafora J.W."/>
            <person name="Tedersoo L."/>
            <person name="Vaario L.M."/>
            <person name="Yamada A."/>
            <person name="Yan M."/>
            <person name="Wang P."/>
            <person name="Xu J."/>
            <person name="Bruns T."/>
            <person name="Baldrian P."/>
            <person name="Vilgalys R."/>
            <person name="Dunand C."/>
            <person name="Henrissat B."/>
            <person name="Grigoriev I.V."/>
            <person name="Hibbett D."/>
            <person name="Nagy L.G."/>
            <person name="Martin F.M."/>
        </authorList>
    </citation>
    <scope>NUCLEOTIDE SEQUENCE</scope>
    <source>
        <strain evidence="1">P2</strain>
    </source>
</reference>
<dbReference type="Proteomes" id="UP000886501">
    <property type="component" value="Unassembled WGS sequence"/>
</dbReference>
<sequence>MHMSQWEIRMSGSRGVPYFYNSVTKTSVWETPEGLTREDVEKLPGAEYLTRPAKVRASHLLVKHSGSRNPSSWREAKITRSKAEAIEILQGYKTQINGSHEKFAQLAKEFSDCSSARKGGDLGAFGPGQMQKPFEDATFALKIGETSDVVETDSGVHLILRTE</sequence>
<protein>
    <submittedName>
        <fullName evidence="1">Rotamase-domain-containing protein</fullName>
    </submittedName>
</protein>
<organism evidence="1 2">
    <name type="scientific">Thelephora ganbajun</name>
    <name type="common">Ganba fungus</name>
    <dbReference type="NCBI Taxonomy" id="370292"/>
    <lineage>
        <taxon>Eukaryota</taxon>
        <taxon>Fungi</taxon>
        <taxon>Dikarya</taxon>
        <taxon>Basidiomycota</taxon>
        <taxon>Agaricomycotina</taxon>
        <taxon>Agaricomycetes</taxon>
        <taxon>Thelephorales</taxon>
        <taxon>Thelephoraceae</taxon>
        <taxon>Thelephora</taxon>
    </lineage>
</organism>
<gene>
    <name evidence="1" type="ORF">BDM02DRAFT_564455</name>
</gene>
<comment type="caution">
    <text evidence="1">The sequence shown here is derived from an EMBL/GenBank/DDBJ whole genome shotgun (WGS) entry which is preliminary data.</text>
</comment>
<name>A0ACB6Z824_THEGA</name>
<proteinExistence type="predicted"/>
<keyword evidence="2" id="KW-1185">Reference proteome</keyword>
<evidence type="ECO:0000313" key="1">
    <source>
        <dbReference type="EMBL" id="KAF9645443.1"/>
    </source>
</evidence>